<gene>
    <name evidence="2" type="ORF">O181_027971</name>
</gene>
<organism evidence="2 3">
    <name type="scientific">Austropuccinia psidii MF-1</name>
    <dbReference type="NCBI Taxonomy" id="1389203"/>
    <lineage>
        <taxon>Eukaryota</taxon>
        <taxon>Fungi</taxon>
        <taxon>Dikarya</taxon>
        <taxon>Basidiomycota</taxon>
        <taxon>Pucciniomycotina</taxon>
        <taxon>Pucciniomycetes</taxon>
        <taxon>Pucciniales</taxon>
        <taxon>Sphaerophragmiaceae</taxon>
        <taxon>Austropuccinia</taxon>
    </lineage>
</organism>
<accession>A0A9Q3CTJ6</accession>
<evidence type="ECO:0000313" key="3">
    <source>
        <dbReference type="Proteomes" id="UP000765509"/>
    </source>
</evidence>
<reference evidence="2" key="1">
    <citation type="submission" date="2021-03" db="EMBL/GenBank/DDBJ databases">
        <title>Draft genome sequence of rust myrtle Austropuccinia psidii MF-1, a brazilian biotype.</title>
        <authorList>
            <person name="Quecine M.C."/>
            <person name="Pachon D.M.R."/>
            <person name="Bonatelli M.L."/>
            <person name="Correr F.H."/>
            <person name="Franceschini L.M."/>
            <person name="Leite T.F."/>
            <person name="Margarido G.R.A."/>
            <person name="Almeida C.A."/>
            <person name="Ferrarezi J.A."/>
            <person name="Labate C.A."/>
        </authorList>
    </citation>
    <scope>NUCLEOTIDE SEQUENCE</scope>
    <source>
        <strain evidence="2">MF-1</strain>
    </source>
</reference>
<evidence type="ECO:0000313" key="2">
    <source>
        <dbReference type="EMBL" id="MBW0488256.1"/>
    </source>
</evidence>
<protein>
    <recommendedName>
        <fullName evidence="1">Reverse transcriptase Ty1/copia-type domain-containing protein</fullName>
    </recommendedName>
</protein>
<proteinExistence type="predicted"/>
<dbReference type="AlphaFoldDB" id="A0A9Q3CTJ6"/>
<comment type="caution">
    <text evidence="2">The sequence shown here is derived from an EMBL/GenBank/DDBJ whole genome shotgun (WGS) entry which is preliminary data.</text>
</comment>
<feature type="domain" description="Reverse transcriptase Ty1/copia-type" evidence="1">
    <location>
        <begin position="29"/>
        <end position="140"/>
    </location>
</feature>
<dbReference type="Pfam" id="PF07727">
    <property type="entry name" value="RVT_2"/>
    <property type="match status" value="1"/>
</dbReference>
<sequence length="263" mass="29288">MNSPDRVQWRTAIEEELWNMNHIAPLLTGQHVFGGSWVFVKKAATQSSTACFKAWGNRQAENKFELTFAPTSTFTSLRMLLTIVSLHKWYINSFDFVTAYLNADIKEDIWVRPPDGLAVPPGYGCKLWKALYGTKQARNCVAGPRYADANKTSTSGLRVQSEPELPDTIHYQHNMGRHTSNEDTPPSEVQPNNTLQEQKCGTAEGVHWGSGALSYVAVGTRPDIAYSVNLLAQQAACPGLTHWQCLQNLLGYLAHMTNMCLTL</sequence>
<name>A0A9Q3CTJ6_9BASI</name>
<dbReference type="OrthoDB" id="2796020at2759"/>
<evidence type="ECO:0000259" key="1">
    <source>
        <dbReference type="Pfam" id="PF07727"/>
    </source>
</evidence>
<dbReference type="InterPro" id="IPR013103">
    <property type="entry name" value="RVT_2"/>
</dbReference>
<keyword evidence="3" id="KW-1185">Reference proteome</keyword>
<dbReference type="EMBL" id="AVOT02009521">
    <property type="protein sequence ID" value="MBW0488256.1"/>
    <property type="molecule type" value="Genomic_DNA"/>
</dbReference>
<dbReference type="Proteomes" id="UP000765509">
    <property type="component" value="Unassembled WGS sequence"/>
</dbReference>